<keyword evidence="1" id="KW-0472">Membrane</keyword>
<accession>A0A6L6UA01</accession>
<evidence type="ECO:0000313" key="2">
    <source>
        <dbReference type="EMBL" id="MUU77634.1"/>
    </source>
</evidence>
<keyword evidence="3" id="KW-1185">Reference proteome</keyword>
<feature type="transmembrane region" description="Helical" evidence="1">
    <location>
        <begin position="67"/>
        <end position="92"/>
    </location>
</feature>
<protein>
    <submittedName>
        <fullName evidence="2">Uncharacterized protein</fullName>
    </submittedName>
</protein>
<keyword evidence="1" id="KW-1133">Transmembrane helix</keyword>
<evidence type="ECO:0000256" key="1">
    <source>
        <dbReference type="SAM" id="Phobius"/>
    </source>
</evidence>
<organism evidence="2 3">
    <name type="scientific">Winogradskyella endarachnes</name>
    <dbReference type="NCBI Taxonomy" id="2681965"/>
    <lineage>
        <taxon>Bacteria</taxon>
        <taxon>Pseudomonadati</taxon>
        <taxon>Bacteroidota</taxon>
        <taxon>Flavobacteriia</taxon>
        <taxon>Flavobacteriales</taxon>
        <taxon>Flavobacteriaceae</taxon>
        <taxon>Winogradskyella</taxon>
    </lineage>
</organism>
<gene>
    <name evidence="2" type="ORF">GN138_04190</name>
</gene>
<dbReference type="AlphaFoldDB" id="A0A6L6UA01"/>
<dbReference type="Proteomes" id="UP000478208">
    <property type="component" value="Unassembled WGS sequence"/>
</dbReference>
<feature type="transmembrane region" description="Helical" evidence="1">
    <location>
        <begin position="6"/>
        <end position="30"/>
    </location>
</feature>
<reference evidence="2 3" key="1">
    <citation type="submission" date="2019-12" db="EMBL/GenBank/DDBJ databases">
        <authorList>
            <person name="Li J."/>
        </authorList>
    </citation>
    <scope>NUCLEOTIDE SEQUENCE [LARGE SCALE GENOMIC DNA]</scope>
    <source>
        <strain evidence="2 3">HL2-2</strain>
    </source>
</reference>
<evidence type="ECO:0000313" key="3">
    <source>
        <dbReference type="Proteomes" id="UP000478208"/>
    </source>
</evidence>
<proteinExistence type="predicted"/>
<keyword evidence="1" id="KW-0812">Transmembrane</keyword>
<dbReference type="EMBL" id="WOWS01000001">
    <property type="protein sequence ID" value="MUU77634.1"/>
    <property type="molecule type" value="Genomic_DNA"/>
</dbReference>
<name>A0A6L6UA01_9FLAO</name>
<dbReference type="RefSeq" id="WP_157362410.1">
    <property type="nucleotide sequence ID" value="NZ_WOWS01000001.1"/>
</dbReference>
<comment type="caution">
    <text evidence="2">The sequence shown here is derived from an EMBL/GenBank/DDBJ whole genome shotgun (WGS) entry which is preliminary data.</text>
</comment>
<sequence length="101" mass="11567">MEKYKLKYLIYIFLSLMAIQFVIGLLDILFSQTDNELTSITSILLSVCSIPLSLINSKLPFFVSENIVMILIYWAINLIIQSIFVYGVLLVIQKMKQSNKG</sequence>